<reference evidence="6 7" key="1">
    <citation type="submission" date="2018-09" db="EMBL/GenBank/DDBJ databases">
        <title>Genomic Encyclopedia of Archaeal and Bacterial Type Strains, Phase II (KMG-II): from individual species to whole genera.</title>
        <authorList>
            <person name="Goeker M."/>
        </authorList>
    </citation>
    <scope>NUCLEOTIDE SEQUENCE [LARGE SCALE GENOMIC DNA]</scope>
    <source>
        <strain evidence="6 7">DSM 11458</strain>
    </source>
</reference>
<evidence type="ECO:0000313" key="6">
    <source>
        <dbReference type="EMBL" id="RKE94202.1"/>
    </source>
</evidence>
<comment type="caution">
    <text evidence="6">The sequence shown here is derived from an EMBL/GenBank/DDBJ whole genome shotgun (WGS) entry which is preliminary data.</text>
</comment>
<evidence type="ECO:0000256" key="1">
    <source>
        <dbReference type="ARBA" id="ARBA00004127"/>
    </source>
</evidence>
<dbReference type="STRING" id="1443111.Z949_1174"/>
<dbReference type="Proteomes" id="UP000284407">
    <property type="component" value="Unassembled WGS sequence"/>
</dbReference>
<evidence type="ECO:0000256" key="3">
    <source>
        <dbReference type="ARBA" id="ARBA00022989"/>
    </source>
</evidence>
<keyword evidence="3 5" id="KW-1133">Transmembrane helix</keyword>
<dbReference type="AlphaFoldDB" id="A0A420DJ13"/>
<comment type="subcellular location">
    <subcellularLocation>
        <location evidence="1">Endomembrane system</location>
        <topology evidence="1">Multi-pass membrane protein</topology>
    </subcellularLocation>
</comment>
<dbReference type="EMBL" id="RAQK01000002">
    <property type="protein sequence ID" value="RKE94202.1"/>
    <property type="molecule type" value="Genomic_DNA"/>
</dbReference>
<sequence length="189" mass="21068">MSDMVPVMLIIALFCEATLIAMLVWSIFVPDRRLWPPRQVSWLSQIMVWIPTVAVSGSAIVIGIAEWNDLNWPLWFQWGVGLPLIFTGNAVVWPAVLRIGLDATSGAEAELKTDGVYRWSRNPQYVADMGILLGWAILSAAPSAWIIAIGGVVAFALAPIAEEPWLGEVYGAPYRRYRTRVPRFFSVPR</sequence>
<feature type="transmembrane region" description="Helical" evidence="5">
    <location>
        <begin position="76"/>
        <end position="96"/>
    </location>
</feature>
<proteinExistence type="predicted"/>
<dbReference type="Gene3D" id="1.20.120.1630">
    <property type="match status" value="1"/>
</dbReference>
<keyword evidence="2 5" id="KW-0812">Transmembrane</keyword>
<dbReference type="Pfam" id="PF04191">
    <property type="entry name" value="PEMT"/>
    <property type="match status" value="1"/>
</dbReference>
<dbReference type="GO" id="GO:0032259">
    <property type="term" value="P:methylation"/>
    <property type="evidence" value="ECO:0007669"/>
    <property type="project" value="UniProtKB-KW"/>
</dbReference>
<gene>
    <name evidence="6" type="ORF">C8N30_3319</name>
</gene>
<keyword evidence="6" id="KW-0489">Methyltransferase</keyword>
<keyword evidence="6" id="KW-0808">Transferase</keyword>
<feature type="transmembrane region" description="Helical" evidence="5">
    <location>
        <begin position="40"/>
        <end position="64"/>
    </location>
</feature>
<feature type="transmembrane region" description="Helical" evidence="5">
    <location>
        <begin position="6"/>
        <end position="28"/>
    </location>
</feature>
<accession>A0A420DJ13</accession>
<keyword evidence="7" id="KW-1185">Reference proteome</keyword>
<feature type="transmembrane region" description="Helical" evidence="5">
    <location>
        <begin position="131"/>
        <end position="158"/>
    </location>
</feature>
<protein>
    <submittedName>
        <fullName evidence="6">Protein-S-isoprenylcysteine O-methyltransferase Ste14</fullName>
    </submittedName>
</protein>
<dbReference type="RefSeq" id="WP_025061763.1">
    <property type="nucleotide sequence ID" value="NZ_RAQK01000002.1"/>
</dbReference>
<evidence type="ECO:0000256" key="5">
    <source>
        <dbReference type="SAM" id="Phobius"/>
    </source>
</evidence>
<dbReference type="GO" id="GO:0012505">
    <property type="term" value="C:endomembrane system"/>
    <property type="evidence" value="ECO:0007669"/>
    <property type="project" value="UniProtKB-SubCell"/>
</dbReference>
<evidence type="ECO:0000256" key="4">
    <source>
        <dbReference type="ARBA" id="ARBA00023136"/>
    </source>
</evidence>
<evidence type="ECO:0000256" key="2">
    <source>
        <dbReference type="ARBA" id="ARBA00022692"/>
    </source>
</evidence>
<dbReference type="InterPro" id="IPR007318">
    <property type="entry name" value="Phopholipid_MeTrfase"/>
</dbReference>
<dbReference type="GO" id="GO:0008168">
    <property type="term" value="F:methyltransferase activity"/>
    <property type="evidence" value="ECO:0007669"/>
    <property type="project" value="UniProtKB-KW"/>
</dbReference>
<keyword evidence="4 5" id="KW-0472">Membrane</keyword>
<dbReference type="OrthoDB" id="9811969at2"/>
<organism evidence="6 7">
    <name type="scientific">Sulfitobacter guttiformis</name>
    <dbReference type="NCBI Taxonomy" id="74349"/>
    <lineage>
        <taxon>Bacteria</taxon>
        <taxon>Pseudomonadati</taxon>
        <taxon>Pseudomonadota</taxon>
        <taxon>Alphaproteobacteria</taxon>
        <taxon>Rhodobacterales</taxon>
        <taxon>Roseobacteraceae</taxon>
        <taxon>Sulfitobacter</taxon>
    </lineage>
</organism>
<evidence type="ECO:0000313" key="7">
    <source>
        <dbReference type="Proteomes" id="UP000284407"/>
    </source>
</evidence>
<name>A0A420DJ13_9RHOB</name>